<evidence type="ECO:0000256" key="1">
    <source>
        <dbReference type="SAM" id="SignalP"/>
    </source>
</evidence>
<feature type="signal peptide" evidence="1">
    <location>
        <begin position="1"/>
        <end position="28"/>
    </location>
</feature>
<dbReference type="Pfam" id="PF13385">
    <property type="entry name" value="Laminin_G_3"/>
    <property type="match status" value="1"/>
</dbReference>
<dbReference type="KEGG" id="osu:NT6N_39580"/>
<dbReference type="SUPFAM" id="SSF49899">
    <property type="entry name" value="Concanavalin A-like lectins/glucanases"/>
    <property type="match status" value="1"/>
</dbReference>
<dbReference type="AlphaFoldDB" id="A0AAT9FSF0"/>
<dbReference type="InterPro" id="IPR013320">
    <property type="entry name" value="ConA-like_dom_sf"/>
</dbReference>
<dbReference type="NCBIfam" id="TIGR02595">
    <property type="entry name" value="PEP_CTERM"/>
    <property type="match status" value="1"/>
</dbReference>
<protein>
    <recommendedName>
        <fullName evidence="2">Ice-binding protein C-terminal domain-containing protein</fullName>
    </recommendedName>
</protein>
<feature type="domain" description="Ice-binding protein C-terminal" evidence="2">
    <location>
        <begin position="253"/>
        <end position="274"/>
    </location>
</feature>
<organism evidence="3">
    <name type="scientific">Oceaniferula spumae</name>
    <dbReference type="NCBI Taxonomy" id="2979115"/>
    <lineage>
        <taxon>Bacteria</taxon>
        <taxon>Pseudomonadati</taxon>
        <taxon>Verrucomicrobiota</taxon>
        <taxon>Verrucomicrobiia</taxon>
        <taxon>Verrucomicrobiales</taxon>
        <taxon>Verrucomicrobiaceae</taxon>
        <taxon>Oceaniferula</taxon>
    </lineage>
</organism>
<dbReference type="Gene3D" id="2.60.120.200">
    <property type="match status" value="1"/>
</dbReference>
<proteinExistence type="predicted"/>
<gene>
    <name evidence="3" type="ORF">NT6N_39580</name>
</gene>
<accession>A0AAT9FSF0</accession>
<name>A0AAT9FSF0_9BACT</name>
<dbReference type="EMBL" id="AP026866">
    <property type="protein sequence ID" value="BDS08918.1"/>
    <property type="molecule type" value="Genomic_DNA"/>
</dbReference>
<keyword evidence="1" id="KW-0732">Signal</keyword>
<dbReference type="InterPro" id="IPR013424">
    <property type="entry name" value="Ice-binding_C"/>
</dbReference>
<evidence type="ECO:0000313" key="3">
    <source>
        <dbReference type="EMBL" id="BDS08918.1"/>
    </source>
</evidence>
<reference evidence="3" key="1">
    <citation type="submission" date="2024-07" db="EMBL/GenBank/DDBJ databases">
        <title>Complete genome sequence of Verrucomicrobiaceae bacterium NT6N.</title>
        <authorList>
            <person name="Huang C."/>
            <person name="Takami H."/>
            <person name="Hamasaki K."/>
        </authorList>
    </citation>
    <scope>NUCLEOTIDE SEQUENCE</scope>
    <source>
        <strain evidence="3">NT6N</strain>
    </source>
</reference>
<sequence>MKTFVPLSPKKCVLAFGCACALAPIAHGVTLLHYWDFEGGYNDKAGASNGTAGAEVSTITGQDGNTGAFFPSAVTGGGAFDSTGYVDIAPATNVSGAFSMSYWVQLPADTSTDGRGIFDFSGDGGDGPQSLFIQSGGNAGNLAFRVDGSGTSNAVAFVTVPEDNSWFHIAANFDPSGNLAVYLNGTPSASVLASGVADATWDVDQYLGAFNVNTLATRGLNGGLDDVAIFSGLLTESEISGLADRSLTPPDLVPEPSTGLLVGLSGLALLLRRRK</sequence>
<feature type="chain" id="PRO_5043534991" description="Ice-binding protein C-terminal domain-containing protein" evidence="1">
    <location>
        <begin position="29"/>
        <end position="275"/>
    </location>
</feature>
<evidence type="ECO:0000259" key="2">
    <source>
        <dbReference type="Pfam" id="PF07589"/>
    </source>
</evidence>
<dbReference type="Pfam" id="PF07589">
    <property type="entry name" value="PEP-CTERM"/>
    <property type="match status" value="1"/>
</dbReference>